<evidence type="ECO:0000313" key="2">
    <source>
        <dbReference type="Proteomes" id="UP000236621"/>
    </source>
</evidence>
<feature type="non-terminal residue" evidence="1">
    <location>
        <position position="1"/>
    </location>
</feature>
<organism evidence="1 2">
    <name type="scientific">Tolypocladium capitatum</name>
    <dbReference type="NCBI Taxonomy" id="45235"/>
    <lineage>
        <taxon>Eukaryota</taxon>
        <taxon>Fungi</taxon>
        <taxon>Dikarya</taxon>
        <taxon>Ascomycota</taxon>
        <taxon>Pezizomycotina</taxon>
        <taxon>Sordariomycetes</taxon>
        <taxon>Hypocreomycetidae</taxon>
        <taxon>Hypocreales</taxon>
        <taxon>Ophiocordycipitaceae</taxon>
        <taxon>Tolypocladium</taxon>
    </lineage>
</organism>
<reference evidence="1 2" key="1">
    <citation type="submission" date="2017-08" db="EMBL/GenBank/DDBJ databases">
        <title>Harnessing the power of phylogenomics to disentangle the directionality and signatures of interkingdom host jumping in the parasitic fungal genus Tolypocladium.</title>
        <authorList>
            <person name="Quandt C.A."/>
            <person name="Patterson W."/>
            <person name="Spatafora J.W."/>
        </authorList>
    </citation>
    <scope>NUCLEOTIDE SEQUENCE [LARGE SCALE GENOMIC DNA]</scope>
    <source>
        <strain evidence="1 2">CBS 113982</strain>
    </source>
</reference>
<accession>A0A2K3QK02</accession>
<dbReference type="AlphaFoldDB" id="A0A2K3QK02"/>
<protein>
    <submittedName>
        <fullName evidence="1">Uncharacterized protein</fullName>
    </submittedName>
</protein>
<dbReference type="Proteomes" id="UP000236621">
    <property type="component" value="Unassembled WGS sequence"/>
</dbReference>
<dbReference type="EMBL" id="NRSZ01000338">
    <property type="protein sequence ID" value="PNY27839.1"/>
    <property type="molecule type" value="Genomic_DNA"/>
</dbReference>
<proteinExistence type="predicted"/>
<sequence>GDILADFDGPCLPYLDDDRLRLSQPATRPNKWIWRMDTEGDTTAWFNAEVSNVVLAAWADHPSVLQASEKKAPSTQKVSEVVDTTYSIKPDQKERVPITIGEFKRGLIDAREWQSGTLSGAQSNSPENFEGNVLLDDSMPRQRYLTSLFEVCVFPAVPEHRHPVGVGGIRPHGREFFSGVPLWPKEKSSALERQHPQGYYRLADPSCGALYWAFRDGPVTDGNGNRLWDSRKSWESPREILEDELYD</sequence>
<dbReference type="OrthoDB" id="5237031at2759"/>
<evidence type="ECO:0000313" key="1">
    <source>
        <dbReference type="EMBL" id="PNY27839.1"/>
    </source>
</evidence>
<comment type="caution">
    <text evidence="1">The sequence shown here is derived from an EMBL/GenBank/DDBJ whole genome shotgun (WGS) entry which is preliminary data.</text>
</comment>
<name>A0A2K3QK02_9HYPO</name>
<gene>
    <name evidence="1" type="ORF">TCAP_02244</name>
</gene>
<keyword evidence="2" id="KW-1185">Reference proteome</keyword>